<organism evidence="1 2">
    <name type="scientific">Flemingia macrophylla</name>
    <dbReference type="NCBI Taxonomy" id="520843"/>
    <lineage>
        <taxon>Eukaryota</taxon>
        <taxon>Viridiplantae</taxon>
        <taxon>Streptophyta</taxon>
        <taxon>Embryophyta</taxon>
        <taxon>Tracheophyta</taxon>
        <taxon>Spermatophyta</taxon>
        <taxon>Magnoliopsida</taxon>
        <taxon>eudicotyledons</taxon>
        <taxon>Gunneridae</taxon>
        <taxon>Pentapetalae</taxon>
        <taxon>rosids</taxon>
        <taxon>fabids</taxon>
        <taxon>Fabales</taxon>
        <taxon>Fabaceae</taxon>
        <taxon>Papilionoideae</taxon>
        <taxon>50 kb inversion clade</taxon>
        <taxon>NPAAA clade</taxon>
        <taxon>indigoferoid/millettioid clade</taxon>
        <taxon>Phaseoleae</taxon>
        <taxon>Flemingia</taxon>
    </lineage>
</organism>
<sequence length="73" mass="8484">MATEGEKGMALEEIKHFGQVIHASNLPESYNESPMRQVCMVGVRGRDERKRRRRKKQKNCRFVGVNCNLPFCM</sequence>
<dbReference type="AlphaFoldDB" id="A0ABD1M203"/>
<comment type="caution">
    <text evidence="1">The sequence shown here is derived from an EMBL/GenBank/DDBJ whole genome shotgun (WGS) entry which is preliminary data.</text>
</comment>
<evidence type="ECO:0000313" key="2">
    <source>
        <dbReference type="Proteomes" id="UP001603857"/>
    </source>
</evidence>
<reference evidence="1 2" key="1">
    <citation type="submission" date="2024-08" db="EMBL/GenBank/DDBJ databases">
        <title>Insights into the chromosomal genome structure of Flemingia macrophylla.</title>
        <authorList>
            <person name="Ding Y."/>
            <person name="Zhao Y."/>
            <person name="Bi W."/>
            <person name="Wu M."/>
            <person name="Zhao G."/>
            <person name="Gong Y."/>
            <person name="Li W."/>
            <person name="Zhang P."/>
        </authorList>
    </citation>
    <scope>NUCLEOTIDE SEQUENCE [LARGE SCALE GENOMIC DNA]</scope>
    <source>
        <strain evidence="1">DYQJB</strain>
        <tissue evidence="1">Leaf</tissue>
    </source>
</reference>
<name>A0ABD1M203_9FABA</name>
<proteinExistence type="predicted"/>
<evidence type="ECO:0000313" key="1">
    <source>
        <dbReference type="EMBL" id="KAL2329798.1"/>
    </source>
</evidence>
<dbReference type="Proteomes" id="UP001603857">
    <property type="component" value="Unassembled WGS sequence"/>
</dbReference>
<protein>
    <submittedName>
        <fullName evidence="1">Uncharacterized protein</fullName>
    </submittedName>
</protein>
<keyword evidence="2" id="KW-1185">Reference proteome</keyword>
<gene>
    <name evidence="1" type="ORF">Fmac_017379</name>
</gene>
<dbReference type="EMBL" id="JBGMDY010000006">
    <property type="protein sequence ID" value="KAL2329798.1"/>
    <property type="molecule type" value="Genomic_DNA"/>
</dbReference>
<accession>A0ABD1M203</accession>